<dbReference type="InterPro" id="IPR006052">
    <property type="entry name" value="TNF_dom"/>
</dbReference>
<keyword evidence="2" id="KW-0732">Signal</keyword>
<dbReference type="GO" id="GO:0016020">
    <property type="term" value="C:membrane"/>
    <property type="evidence" value="ECO:0007669"/>
    <property type="project" value="InterPro"/>
</dbReference>
<evidence type="ECO:0000313" key="4">
    <source>
        <dbReference type="EMBL" id="CAD5112929.1"/>
    </source>
</evidence>
<dbReference type="GO" id="GO:0006955">
    <property type="term" value="P:immune response"/>
    <property type="evidence" value="ECO:0007669"/>
    <property type="project" value="InterPro"/>
</dbReference>
<dbReference type="InterPro" id="IPR008983">
    <property type="entry name" value="Tumour_necrosis_fac-like_dom"/>
</dbReference>
<sequence>MKIMNALLIVVCLILIEEASSIKKPKYIARRPKFMKKLAPTFKNCQRYSDLKFAQKSCKKDSNNDRCKEIASKDRIFMKNAKWSFRIRCQVKKMSKKLKVIEQDISNSVFRKGMIQFVYNGSISFKKRDIYCLNENMYNVKQKTCPKFYEEQLNIWKIDYQKGNFEYNNDTGMLKILEEGYYWIYSQIVFYNKVHHNTYKIWRISMKSKKNRIEKIASCVESQGYNIFKSGKEEAEGATFVTVTEDKAKHNTKLRLGIRKHYVTCNTAIAEHLFVGDILILASPYSKREPSVDVYNSFWGVTQI</sequence>
<feature type="domain" description="THD" evidence="3">
    <location>
        <begin position="162"/>
        <end position="215"/>
    </location>
</feature>
<organism evidence="4 5">
    <name type="scientific">Dimorphilus gyrociliatus</name>
    <dbReference type="NCBI Taxonomy" id="2664684"/>
    <lineage>
        <taxon>Eukaryota</taxon>
        <taxon>Metazoa</taxon>
        <taxon>Spiralia</taxon>
        <taxon>Lophotrochozoa</taxon>
        <taxon>Annelida</taxon>
        <taxon>Polychaeta</taxon>
        <taxon>Polychaeta incertae sedis</taxon>
        <taxon>Dinophilidae</taxon>
        <taxon>Dimorphilus</taxon>
    </lineage>
</organism>
<dbReference type="Gene3D" id="2.60.120.40">
    <property type="match status" value="1"/>
</dbReference>
<protein>
    <submittedName>
        <fullName evidence="4">DgyrCDS2136</fullName>
    </submittedName>
</protein>
<evidence type="ECO:0000256" key="1">
    <source>
        <dbReference type="ARBA" id="ARBA00008670"/>
    </source>
</evidence>
<proteinExistence type="inferred from homology"/>
<dbReference type="Proteomes" id="UP000549394">
    <property type="component" value="Unassembled WGS sequence"/>
</dbReference>
<feature type="signal peptide" evidence="2">
    <location>
        <begin position="1"/>
        <end position="21"/>
    </location>
</feature>
<comment type="caution">
    <text evidence="4">The sequence shown here is derived from an EMBL/GenBank/DDBJ whole genome shotgun (WGS) entry which is preliminary data.</text>
</comment>
<evidence type="ECO:0000256" key="2">
    <source>
        <dbReference type="SAM" id="SignalP"/>
    </source>
</evidence>
<accession>A0A7I8V9K7</accession>
<name>A0A7I8V9K7_9ANNE</name>
<keyword evidence="5" id="KW-1185">Reference proteome</keyword>
<dbReference type="Pfam" id="PF00229">
    <property type="entry name" value="TNF"/>
    <property type="match status" value="1"/>
</dbReference>
<dbReference type="GO" id="GO:0005164">
    <property type="term" value="F:tumor necrosis factor receptor binding"/>
    <property type="evidence" value="ECO:0007669"/>
    <property type="project" value="InterPro"/>
</dbReference>
<evidence type="ECO:0000313" key="5">
    <source>
        <dbReference type="Proteomes" id="UP000549394"/>
    </source>
</evidence>
<gene>
    <name evidence="4" type="ORF">DGYR_LOCUS1988</name>
</gene>
<dbReference type="SUPFAM" id="SSF49842">
    <property type="entry name" value="TNF-like"/>
    <property type="match status" value="1"/>
</dbReference>
<evidence type="ECO:0000259" key="3">
    <source>
        <dbReference type="Pfam" id="PF00229"/>
    </source>
</evidence>
<dbReference type="AlphaFoldDB" id="A0A7I8V9K7"/>
<reference evidence="4 5" key="1">
    <citation type="submission" date="2020-08" db="EMBL/GenBank/DDBJ databases">
        <authorList>
            <person name="Hejnol A."/>
        </authorList>
    </citation>
    <scope>NUCLEOTIDE SEQUENCE [LARGE SCALE GENOMIC DNA]</scope>
</reference>
<dbReference type="EMBL" id="CAJFCJ010000003">
    <property type="protein sequence ID" value="CAD5112929.1"/>
    <property type="molecule type" value="Genomic_DNA"/>
</dbReference>
<feature type="chain" id="PRO_5029791007" evidence="2">
    <location>
        <begin position="22"/>
        <end position="304"/>
    </location>
</feature>
<comment type="similarity">
    <text evidence="1">Belongs to the tumor necrosis factor family.</text>
</comment>